<reference evidence="2" key="1">
    <citation type="journal article" date="2019" name="Int. J. Syst. Evol. Microbiol.">
        <title>The Global Catalogue of Microorganisms (GCM) 10K type strain sequencing project: providing services to taxonomists for standard genome sequencing and annotation.</title>
        <authorList>
            <consortium name="The Broad Institute Genomics Platform"/>
            <consortium name="The Broad Institute Genome Sequencing Center for Infectious Disease"/>
            <person name="Wu L."/>
            <person name="Ma J."/>
        </authorList>
    </citation>
    <scope>NUCLEOTIDE SEQUENCE [LARGE SCALE GENOMIC DNA]</scope>
    <source>
        <strain evidence="2">KCTC 52039</strain>
    </source>
</reference>
<dbReference type="Proteomes" id="UP001595547">
    <property type="component" value="Unassembled WGS sequence"/>
</dbReference>
<dbReference type="EMBL" id="JBHRTO010000001">
    <property type="protein sequence ID" value="MFC3180485.1"/>
    <property type="molecule type" value="Genomic_DNA"/>
</dbReference>
<dbReference type="RefSeq" id="WP_380072109.1">
    <property type="nucleotide sequence ID" value="NZ_JBHRTO010000001.1"/>
</dbReference>
<organism evidence="1 2">
    <name type="scientific">Cypionkella sinensis</name>
    <dbReference type="NCBI Taxonomy" id="1756043"/>
    <lineage>
        <taxon>Bacteria</taxon>
        <taxon>Pseudomonadati</taxon>
        <taxon>Pseudomonadota</taxon>
        <taxon>Alphaproteobacteria</taxon>
        <taxon>Rhodobacterales</taxon>
        <taxon>Paracoccaceae</taxon>
        <taxon>Cypionkella</taxon>
    </lineage>
</organism>
<sequence>MMVDILREADTEQRDPNFAALVNAISELINTKLDEHETAHGTRLQYLLICLDGDMAEMAGEISDYDLVFDAMSELGADWVEAGLIDDDDYDSGTSPVPKVN</sequence>
<protein>
    <submittedName>
        <fullName evidence="1">Uncharacterized protein</fullName>
    </submittedName>
</protein>
<accession>A0ABV7IVH0</accession>
<gene>
    <name evidence="1" type="ORF">ACFOGH_05755</name>
</gene>
<evidence type="ECO:0000313" key="2">
    <source>
        <dbReference type="Proteomes" id="UP001595547"/>
    </source>
</evidence>
<proteinExistence type="predicted"/>
<name>A0ABV7IVH0_9RHOB</name>
<keyword evidence="2" id="KW-1185">Reference proteome</keyword>
<comment type="caution">
    <text evidence="1">The sequence shown here is derived from an EMBL/GenBank/DDBJ whole genome shotgun (WGS) entry which is preliminary data.</text>
</comment>
<evidence type="ECO:0000313" key="1">
    <source>
        <dbReference type="EMBL" id="MFC3180485.1"/>
    </source>
</evidence>